<feature type="region of interest" description="Disordered" evidence="7">
    <location>
        <begin position="1"/>
        <end position="56"/>
    </location>
</feature>
<protein>
    <recommendedName>
        <fullName evidence="9">Amino acid transporter transmembrane domain-containing protein</fullName>
    </recommendedName>
</protein>
<sequence>MKADEELGGPDRGMAFETDDEDNLADHHYGSHASSLSSDTSSSHSDDDDHLGGDPSSYQTTWPVSYRQSIDVFSSVPSPKVGFLAASSLVEKGSSFLRAEGSFLRPGASMLSNHDQEAAARHLVKPLLPPHPSFAAPDHGSVVLPSDGAHRGSFAFSSYVELPPPRQCSTAQAVINGLNVLCGVGILSIPYAVKEGGWVGMFFLFALGSISFYTGMLLKRCLDSLPGLKTYPDIGQAAFGLSGRLFISIVLYLELYGCCVEYITLVGDNLASIFPDASLNFLGAELSSSQIFAITTAFAVLPTVWLKNLSLLSYLSAGGVLATLLVVLCLLWVGVVDQVGFHPGGSVLNLMDLPVALGLYGFCYSGHSVFPNIYSSMEVPSQFPFVLMICFVVCTSLYAGVAAVGYLMFGDSLKSQFTLNMPHQYLISKVAFRRAAAFYESIQFCDAFDENISSFFHIGCGTRSTLFCICNGIAWIRLHNASGKFLFC</sequence>
<evidence type="ECO:0000256" key="2">
    <source>
        <dbReference type="ARBA" id="ARBA00022448"/>
    </source>
</evidence>
<organism evidence="10 11">
    <name type="scientific">Zingiber officinale</name>
    <name type="common">Ginger</name>
    <name type="synonym">Amomum zingiber</name>
    <dbReference type="NCBI Taxonomy" id="94328"/>
    <lineage>
        <taxon>Eukaryota</taxon>
        <taxon>Viridiplantae</taxon>
        <taxon>Streptophyta</taxon>
        <taxon>Embryophyta</taxon>
        <taxon>Tracheophyta</taxon>
        <taxon>Spermatophyta</taxon>
        <taxon>Magnoliopsida</taxon>
        <taxon>Liliopsida</taxon>
        <taxon>Zingiberales</taxon>
        <taxon>Zingiberaceae</taxon>
        <taxon>Zingiber</taxon>
    </lineage>
</organism>
<proteinExistence type="predicted"/>
<evidence type="ECO:0000256" key="6">
    <source>
        <dbReference type="ARBA" id="ARBA00023136"/>
    </source>
</evidence>
<keyword evidence="11" id="KW-1185">Reference proteome</keyword>
<gene>
    <name evidence="10" type="ORF">ZIOFF_004732</name>
</gene>
<feature type="transmembrane region" description="Helical" evidence="8">
    <location>
        <begin position="245"/>
        <end position="266"/>
    </location>
</feature>
<keyword evidence="3 8" id="KW-0812">Transmembrane</keyword>
<evidence type="ECO:0000256" key="3">
    <source>
        <dbReference type="ARBA" id="ARBA00022692"/>
    </source>
</evidence>
<feature type="transmembrane region" description="Helical" evidence="8">
    <location>
        <begin position="198"/>
        <end position="218"/>
    </location>
</feature>
<keyword evidence="5 8" id="KW-1133">Transmembrane helix</keyword>
<dbReference type="GO" id="GO:0016020">
    <property type="term" value="C:membrane"/>
    <property type="evidence" value="ECO:0007669"/>
    <property type="project" value="UniProtKB-SubCell"/>
</dbReference>
<evidence type="ECO:0000313" key="11">
    <source>
        <dbReference type="Proteomes" id="UP000734854"/>
    </source>
</evidence>
<feature type="transmembrane region" description="Helical" evidence="8">
    <location>
        <begin position="286"/>
        <end position="305"/>
    </location>
</feature>
<comment type="subcellular location">
    <subcellularLocation>
        <location evidence="1">Membrane</location>
    </subcellularLocation>
</comment>
<evidence type="ECO:0000313" key="10">
    <source>
        <dbReference type="EMBL" id="KAG6530962.1"/>
    </source>
</evidence>
<name>A0A8J5HMM7_ZINOF</name>
<dbReference type="InterPro" id="IPR013057">
    <property type="entry name" value="AA_transpt_TM"/>
</dbReference>
<dbReference type="AlphaFoldDB" id="A0A8J5HMM7"/>
<comment type="caution">
    <text evidence="10">The sequence shown here is derived from an EMBL/GenBank/DDBJ whole genome shotgun (WGS) entry which is preliminary data.</text>
</comment>
<dbReference type="Proteomes" id="UP000734854">
    <property type="component" value="Unassembled WGS sequence"/>
</dbReference>
<feature type="transmembrane region" description="Helical" evidence="8">
    <location>
        <begin position="353"/>
        <end position="373"/>
    </location>
</feature>
<accession>A0A8J5HMM7</accession>
<evidence type="ECO:0000259" key="9">
    <source>
        <dbReference type="Pfam" id="PF01490"/>
    </source>
</evidence>
<feature type="transmembrane region" description="Helical" evidence="8">
    <location>
        <begin position="312"/>
        <end position="333"/>
    </location>
</feature>
<dbReference type="Pfam" id="PF01490">
    <property type="entry name" value="Aa_trans"/>
    <property type="match status" value="1"/>
</dbReference>
<keyword evidence="4" id="KW-0029">Amino-acid transport</keyword>
<evidence type="ECO:0000256" key="5">
    <source>
        <dbReference type="ARBA" id="ARBA00022989"/>
    </source>
</evidence>
<feature type="transmembrane region" description="Helical" evidence="8">
    <location>
        <begin position="385"/>
        <end position="409"/>
    </location>
</feature>
<feature type="transmembrane region" description="Helical" evidence="8">
    <location>
        <begin position="173"/>
        <end position="192"/>
    </location>
</feature>
<keyword evidence="6 8" id="KW-0472">Membrane</keyword>
<evidence type="ECO:0000256" key="8">
    <source>
        <dbReference type="SAM" id="Phobius"/>
    </source>
</evidence>
<dbReference type="EMBL" id="JACMSC010000002">
    <property type="protein sequence ID" value="KAG6530962.1"/>
    <property type="molecule type" value="Genomic_DNA"/>
</dbReference>
<dbReference type="GO" id="GO:0006865">
    <property type="term" value="P:amino acid transport"/>
    <property type="evidence" value="ECO:0007669"/>
    <property type="project" value="UniProtKB-KW"/>
</dbReference>
<reference evidence="10 11" key="1">
    <citation type="submission" date="2020-08" db="EMBL/GenBank/DDBJ databases">
        <title>Plant Genome Project.</title>
        <authorList>
            <person name="Zhang R.-G."/>
        </authorList>
    </citation>
    <scope>NUCLEOTIDE SEQUENCE [LARGE SCALE GENOMIC DNA]</scope>
    <source>
        <tissue evidence="10">Rhizome</tissue>
    </source>
</reference>
<feature type="domain" description="Amino acid transporter transmembrane" evidence="9">
    <location>
        <begin position="167"/>
        <end position="427"/>
    </location>
</feature>
<feature type="compositionally biased region" description="Low complexity" evidence="7">
    <location>
        <begin position="31"/>
        <end position="43"/>
    </location>
</feature>
<evidence type="ECO:0000256" key="4">
    <source>
        <dbReference type="ARBA" id="ARBA00022970"/>
    </source>
</evidence>
<dbReference type="PANTHER" id="PTHR48017">
    <property type="entry name" value="OS05G0424000 PROTEIN-RELATED"/>
    <property type="match status" value="1"/>
</dbReference>
<keyword evidence="2" id="KW-0813">Transport</keyword>
<evidence type="ECO:0000256" key="1">
    <source>
        <dbReference type="ARBA" id="ARBA00004370"/>
    </source>
</evidence>
<evidence type="ECO:0000256" key="7">
    <source>
        <dbReference type="SAM" id="MobiDB-lite"/>
    </source>
</evidence>